<sequence>MELKPPSNRRVVTSVLHVPPREATHDQIYCARWGASDTFGT</sequence>
<keyword evidence="2" id="KW-1185">Reference proteome</keyword>
<proteinExistence type="predicted"/>
<evidence type="ECO:0000313" key="1">
    <source>
        <dbReference type="EMBL" id="SHK95012.1"/>
    </source>
</evidence>
<evidence type="ECO:0000313" key="2">
    <source>
        <dbReference type="Proteomes" id="UP000184111"/>
    </source>
</evidence>
<dbReference type="EMBL" id="FRBI01000002">
    <property type="protein sequence ID" value="SHK95012.1"/>
    <property type="molecule type" value="Genomic_DNA"/>
</dbReference>
<name>A0A1M6WMM9_9ACTN</name>
<organism evidence="1 2">
    <name type="scientific">Actinacidiphila paucisporea</name>
    <dbReference type="NCBI Taxonomy" id="310782"/>
    <lineage>
        <taxon>Bacteria</taxon>
        <taxon>Bacillati</taxon>
        <taxon>Actinomycetota</taxon>
        <taxon>Actinomycetes</taxon>
        <taxon>Kitasatosporales</taxon>
        <taxon>Streptomycetaceae</taxon>
        <taxon>Actinacidiphila</taxon>
    </lineage>
</organism>
<dbReference type="STRING" id="310782.SAMN05216499_102158"/>
<protein>
    <submittedName>
        <fullName evidence="1">Uncharacterized protein</fullName>
    </submittedName>
</protein>
<accession>A0A1M6WMM9</accession>
<dbReference type="Proteomes" id="UP000184111">
    <property type="component" value="Unassembled WGS sequence"/>
</dbReference>
<reference evidence="1 2" key="1">
    <citation type="submission" date="2016-11" db="EMBL/GenBank/DDBJ databases">
        <authorList>
            <person name="Jaros S."/>
            <person name="Januszkiewicz K."/>
            <person name="Wedrychowicz H."/>
        </authorList>
    </citation>
    <scope>NUCLEOTIDE SEQUENCE [LARGE SCALE GENOMIC DNA]</scope>
    <source>
        <strain evidence="1 2">CGMCC 4.2025</strain>
    </source>
</reference>
<dbReference type="AlphaFoldDB" id="A0A1M6WMM9"/>
<gene>
    <name evidence="1" type="ORF">SAMN05216499_102158</name>
</gene>